<feature type="domain" description="BTB" evidence="1">
    <location>
        <begin position="28"/>
        <end position="102"/>
    </location>
</feature>
<dbReference type="PROSITE" id="PS50097">
    <property type="entry name" value="BTB"/>
    <property type="match status" value="1"/>
</dbReference>
<dbReference type="SUPFAM" id="SSF54695">
    <property type="entry name" value="POZ domain"/>
    <property type="match status" value="1"/>
</dbReference>
<dbReference type="EMBL" id="KZ613498">
    <property type="protein sequence ID" value="PMD17658.1"/>
    <property type="molecule type" value="Genomic_DNA"/>
</dbReference>
<dbReference type="PANTHER" id="PTHR47843">
    <property type="entry name" value="BTB DOMAIN-CONTAINING PROTEIN-RELATED"/>
    <property type="match status" value="1"/>
</dbReference>
<accession>A0A2J6PUE0</accession>
<dbReference type="AlphaFoldDB" id="A0A2J6PUE0"/>
<evidence type="ECO:0000259" key="1">
    <source>
        <dbReference type="PROSITE" id="PS50097"/>
    </source>
</evidence>
<keyword evidence="3" id="KW-1185">Reference proteome</keyword>
<dbReference type="Gene3D" id="3.30.710.10">
    <property type="entry name" value="Potassium Channel Kv1.1, Chain A"/>
    <property type="match status" value="1"/>
</dbReference>
<organism evidence="2 3">
    <name type="scientific">Hyaloscypha hepaticicola</name>
    <dbReference type="NCBI Taxonomy" id="2082293"/>
    <lineage>
        <taxon>Eukaryota</taxon>
        <taxon>Fungi</taxon>
        <taxon>Dikarya</taxon>
        <taxon>Ascomycota</taxon>
        <taxon>Pezizomycotina</taxon>
        <taxon>Leotiomycetes</taxon>
        <taxon>Helotiales</taxon>
        <taxon>Hyaloscyphaceae</taxon>
        <taxon>Hyaloscypha</taxon>
    </lineage>
</organism>
<sequence>MTSTVSDFSAYQETNSPEPLHKLKFQGQLVKIYVGPKEQKWVMHQDVICEKSVWFQRAFTCDLFETSRTKSIFLGKHGIDVDSKTFEYFVDWIYGSHICCDEPHGNPVDVTLDHVKKWLALYFFADDIDFDELSQEALILYKSCSEWTLPCPEEIELIYENTLEESPLREHVLYALVEESFDRGPKDFELFRDAIACNEEFAREFSKALKEHTGLTNAKDYRTGTLYLDFGEKFEKDFEE</sequence>
<dbReference type="Proteomes" id="UP000235672">
    <property type="component" value="Unassembled WGS sequence"/>
</dbReference>
<dbReference type="CDD" id="cd18186">
    <property type="entry name" value="BTB_POZ_ZBTB_KLHL-like"/>
    <property type="match status" value="1"/>
</dbReference>
<reference evidence="2 3" key="1">
    <citation type="submission" date="2016-05" db="EMBL/GenBank/DDBJ databases">
        <title>A degradative enzymes factory behind the ericoid mycorrhizal symbiosis.</title>
        <authorList>
            <consortium name="DOE Joint Genome Institute"/>
            <person name="Martino E."/>
            <person name="Morin E."/>
            <person name="Grelet G."/>
            <person name="Kuo A."/>
            <person name="Kohler A."/>
            <person name="Daghino S."/>
            <person name="Barry K."/>
            <person name="Choi C."/>
            <person name="Cichocki N."/>
            <person name="Clum A."/>
            <person name="Copeland A."/>
            <person name="Hainaut M."/>
            <person name="Haridas S."/>
            <person name="Labutti K."/>
            <person name="Lindquist E."/>
            <person name="Lipzen A."/>
            <person name="Khouja H.-R."/>
            <person name="Murat C."/>
            <person name="Ohm R."/>
            <person name="Olson A."/>
            <person name="Spatafora J."/>
            <person name="Veneault-Fourrey C."/>
            <person name="Henrissat B."/>
            <person name="Grigoriev I."/>
            <person name="Martin F."/>
            <person name="Perotto S."/>
        </authorList>
    </citation>
    <scope>NUCLEOTIDE SEQUENCE [LARGE SCALE GENOMIC DNA]</scope>
    <source>
        <strain evidence="2 3">UAMH 7357</strain>
    </source>
</reference>
<proteinExistence type="predicted"/>
<gene>
    <name evidence="2" type="ORF">NA56DRAFT_661948</name>
</gene>
<dbReference type="InterPro" id="IPR011333">
    <property type="entry name" value="SKP1/BTB/POZ_sf"/>
</dbReference>
<evidence type="ECO:0000313" key="2">
    <source>
        <dbReference type="EMBL" id="PMD17658.1"/>
    </source>
</evidence>
<evidence type="ECO:0000313" key="3">
    <source>
        <dbReference type="Proteomes" id="UP000235672"/>
    </source>
</evidence>
<dbReference type="OrthoDB" id="194443at2759"/>
<protein>
    <recommendedName>
        <fullName evidence="1">BTB domain-containing protein</fullName>
    </recommendedName>
</protein>
<dbReference type="InterPro" id="IPR000210">
    <property type="entry name" value="BTB/POZ_dom"/>
</dbReference>
<name>A0A2J6PUE0_9HELO</name>
<dbReference type="PANTHER" id="PTHR47843:SF2">
    <property type="entry name" value="BTB DOMAIN-CONTAINING PROTEIN"/>
    <property type="match status" value="1"/>
</dbReference>